<feature type="region of interest" description="Disordered" evidence="2">
    <location>
        <begin position="233"/>
        <end position="254"/>
    </location>
</feature>
<keyword evidence="4" id="KW-1185">Reference proteome</keyword>
<protein>
    <submittedName>
        <fullName evidence="3">Transcription elongation factor</fullName>
    </submittedName>
</protein>
<dbReference type="GO" id="GO:0003746">
    <property type="term" value="F:translation elongation factor activity"/>
    <property type="evidence" value="ECO:0007669"/>
    <property type="project" value="UniProtKB-KW"/>
</dbReference>
<name>A0AAD7Q802_QUISA</name>
<feature type="coiled-coil region" evidence="1">
    <location>
        <begin position="127"/>
        <end position="154"/>
    </location>
</feature>
<keyword evidence="1" id="KW-0175">Coiled coil</keyword>
<dbReference type="Proteomes" id="UP001163823">
    <property type="component" value="Chromosome 3"/>
</dbReference>
<comment type="caution">
    <text evidence="3">The sequence shown here is derived from an EMBL/GenBank/DDBJ whole genome shotgun (WGS) entry which is preliminary data.</text>
</comment>
<dbReference type="KEGG" id="qsa:O6P43_006337"/>
<accession>A0AAD7Q802</accession>
<organism evidence="3 4">
    <name type="scientific">Quillaja saponaria</name>
    <name type="common">Soap bark tree</name>
    <dbReference type="NCBI Taxonomy" id="32244"/>
    <lineage>
        <taxon>Eukaryota</taxon>
        <taxon>Viridiplantae</taxon>
        <taxon>Streptophyta</taxon>
        <taxon>Embryophyta</taxon>
        <taxon>Tracheophyta</taxon>
        <taxon>Spermatophyta</taxon>
        <taxon>Magnoliopsida</taxon>
        <taxon>eudicotyledons</taxon>
        <taxon>Gunneridae</taxon>
        <taxon>Pentapetalae</taxon>
        <taxon>rosids</taxon>
        <taxon>fabids</taxon>
        <taxon>Fabales</taxon>
        <taxon>Quillajaceae</taxon>
        <taxon>Quillaja</taxon>
    </lineage>
</organism>
<keyword evidence="3" id="KW-0648">Protein biosynthesis</keyword>
<evidence type="ECO:0000313" key="4">
    <source>
        <dbReference type="Proteomes" id="UP001163823"/>
    </source>
</evidence>
<evidence type="ECO:0000313" key="3">
    <source>
        <dbReference type="EMBL" id="KAJ7976572.1"/>
    </source>
</evidence>
<reference evidence="3" key="1">
    <citation type="journal article" date="2023" name="Science">
        <title>Elucidation of the pathway for biosynthesis of saponin adjuvants from the soapbark tree.</title>
        <authorList>
            <person name="Reed J."/>
            <person name="Orme A."/>
            <person name="El-Demerdash A."/>
            <person name="Owen C."/>
            <person name="Martin L.B.B."/>
            <person name="Misra R.C."/>
            <person name="Kikuchi S."/>
            <person name="Rejzek M."/>
            <person name="Martin A.C."/>
            <person name="Harkess A."/>
            <person name="Leebens-Mack J."/>
            <person name="Louveau T."/>
            <person name="Stephenson M.J."/>
            <person name="Osbourn A."/>
        </authorList>
    </citation>
    <scope>NUCLEOTIDE SEQUENCE</scope>
    <source>
        <strain evidence="3">S10</strain>
    </source>
</reference>
<gene>
    <name evidence="3" type="ORF">O6P43_006337</name>
</gene>
<dbReference type="EMBL" id="JARAOO010000003">
    <property type="protein sequence ID" value="KAJ7976572.1"/>
    <property type="molecule type" value="Genomic_DNA"/>
</dbReference>
<sequence>MKPKSLDQWKNYFQNENSSIFEIIDHAIRVAALDHPKELKLRRPQIVKKLYSCQLNGCCCIHEHNELAVPQETNAAKNKNGCAKNGFIGNAGSLRVADGRGTKVDSRRDINVEISMTQKSKYSYKEAEALTDDIDELNESIREVSRIMKILYNRQEEYAYCSGWNMVMEDWLNAAAAIIKEGATNNGHAVCDEVGLPTPMDEGALLPPQTPMELSESELLGDVAMEKKFENTKRKLHEDYETSENARKRRTKLMDWHDLSKGGLSHS</sequence>
<keyword evidence="3" id="KW-0251">Elongation factor</keyword>
<evidence type="ECO:0000256" key="2">
    <source>
        <dbReference type="SAM" id="MobiDB-lite"/>
    </source>
</evidence>
<dbReference type="PANTHER" id="PTHR46554:SF2">
    <property type="entry name" value="TFIIS N-TERMINAL DOMAIN-CONTAINING PROTEIN"/>
    <property type="match status" value="1"/>
</dbReference>
<dbReference type="PANTHER" id="PTHR46554">
    <property type="entry name" value="MEDIATOR OF RNA POLYMERASE II TRANSCRIPTION SUBUNIT 26A-RELATED"/>
    <property type="match status" value="1"/>
</dbReference>
<evidence type="ECO:0000256" key="1">
    <source>
        <dbReference type="SAM" id="Coils"/>
    </source>
</evidence>
<dbReference type="AlphaFoldDB" id="A0AAD7Q802"/>
<proteinExistence type="predicted"/>